<evidence type="ECO:0000313" key="2">
    <source>
        <dbReference type="Proteomes" id="UP001472677"/>
    </source>
</evidence>
<proteinExistence type="predicted"/>
<gene>
    <name evidence="1" type="ORF">V6N12_055717</name>
</gene>
<evidence type="ECO:0000313" key="1">
    <source>
        <dbReference type="EMBL" id="KAK8497868.1"/>
    </source>
</evidence>
<dbReference type="Proteomes" id="UP001472677">
    <property type="component" value="Unassembled WGS sequence"/>
</dbReference>
<dbReference type="EMBL" id="JBBPBM010000289">
    <property type="protein sequence ID" value="KAK8497868.1"/>
    <property type="molecule type" value="Genomic_DNA"/>
</dbReference>
<name>A0ABR2AVF0_9ROSI</name>
<protein>
    <submittedName>
        <fullName evidence="1">Uncharacterized protein</fullName>
    </submittedName>
</protein>
<keyword evidence="2" id="KW-1185">Reference proteome</keyword>
<organism evidence="1 2">
    <name type="scientific">Hibiscus sabdariffa</name>
    <name type="common">roselle</name>
    <dbReference type="NCBI Taxonomy" id="183260"/>
    <lineage>
        <taxon>Eukaryota</taxon>
        <taxon>Viridiplantae</taxon>
        <taxon>Streptophyta</taxon>
        <taxon>Embryophyta</taxon>
        <taxon>Tracheophyta</taxon>
        <taxon>Spermatophyta</taxon>
        <taxon>Magnoliopsida</taxon>
        <taxon>eudicotyledons</taxon>
        <taxon>Gunneridae</taxon>
        <taxon>Pentapetalae</taxon>
        <taxon>rosids</taxon>
        <taxon>malvids</taxon>
        <taxon>Malvales</taxon>
        <taxon>Malvaceae</taxon>
        <taxon>Malvoideae</taxon>
        <taxon>Hibiscus</taxon>
    </lineage>
</organism>
<accession>A0ABR2AVF0</accession>
<sequence>MVWDNGMENSNEFFENPNTFSLENNSGRPLDLVISHEAPISFERHDFSVVLSNQRVAKKGCNQSAPTNDGSQYEVCTNELNVSMIKVGNGSSFMVIEGGLNLGDTTIVQQQEGPRTVVNGQSKPSFRDIIA</sequence>
<reference evidence="1 2" key="1">
    <citation type="journal article" date="2024" name="G3 (Bethesda)">
        <title>Genome assembly of Hibiscus sabdariffa L. provides insights into metabolisms of medicinal natural products.</title>
        <authorList>
            <person name="Kim T."/>
        </authorList>
    </citation>
    <scope>NUCLEOTIDE SEQUENCE [LARGE SCALE GENOMIC DNA]</scope>
    <source>
        <strain evidence="1">TK-2024</strain>
        <tissue evidence="1">Old leaves</tissue>
    </source>
</reference>
<comment type="caution">
    <text evidence="1">The sequence shown here is derived from an EMBL/GenBank/DDBJ whole genome shotgun (WGS) entry which is preliminary data.</text>
</comment>